<evidence type="ECO:0000313" key="3">
    <source>
        <dbReference type="Proteomes" id="UP000297245"/>
    </source>
</evidence>
<feature type="compositionally biased region" description="Low complexity" evidence="1">
    <location>
        <begin position="460"/>
        <end position="475"/>
    </location>
</feature>
<feature type="region of interest" description="Disordered" evidence="1">
    <location>
        <begin position="85"/>
        <end position="107"/>
    </location>
</feature>
<sequence length="494" mass="54293">MDCNKDASVIYSTSRIVMVKAISTTTHSFLCIPLDPAHRSTFSFSAASALLMLRRPCTKRNCHCANFNGASTRCSSCSHKATVHVSVPDDPDSDDAGSDPDGHSEDDEPVIQEMLQNVVSSPIPPDPPKKRSIHDLVAGEMSSTTAEYLKKAGVELSKGLNRLPKVDAHGNQDTKPRAPAKTSRRKPKKTVSTSNGTSSSESKSIKLLAGIILNVHGLQERDNGGLDLRVNKAWNQTSIDYYKKLGLAAVDICGGIKLDLQKNHEDSIATLATYIPVLQALYPAEDDSTAAPWVLCSQYRSTLSVMPEPNPTLADLYNKRSQPSKTYQSQYVHICSRRPISKETVQKYSQLPSAEFDTWWSCLAKFENWEDTTHTGTAEDDSESDYVADSRTRSTTTHCTASGSRKRVHTDLSGLSDSEEPPRRRSSRFASIVKTERQSITMSSKGKGKERAIDEEIESIESGSDSDSSEIIGSSPAPPAKRFDPWQLDRKFAF</sequence>
<feature type="compositionally biased region" description="Basic and acidic residues" evidence="1">
    <location>
        <begin position="481"/>
        <end position="494"/>
    </location>
</feature>
<proteinExistence type="predicted"/>
<feature type="compositionally biased region" description="Polar residues" evidence="1">
    <location>
        <begin position="393"/>
        <end position="403"/>
    </location>
</feature>
<protein>
    <submittedName>
        <fullName evidence="2">Uncharacterized protein</fullName>
    </submittedName>
</protein>
<gene>
    <name evidence="2" type="ORF">K435DRAFT_873978</name>
</gene>
<feature type="region of interest" description="Disordered" evidence="1">
    <location>
        <begin position="373"/>
        <end position="494"/>
    </location>
</feature>
<feature type="compositionally biased region" description="Acidic residues" evidence="1">
    <location>
        <begin position="89"/>
        <end position="107"/>
    </location>
</feature>
<feature type="region of interest" description="Disordered" evidence="1">
    <location>
        <begin position="161"/>
        <end position="200"/>
    </location>
</feature>
<accession>A0A4S8KXZ4</accession>
<dbReference type="AlphaFoldDB" id="A0A4S8KXZ4"/>
<dbReference type="EMBL" id="ML179867">
    <property type="protein sequence ID" value="THU80810.1"/>
    <property type="molecule type" value="Genomic_DNA"/>
</dbReference>
<dbReference type="Proteomes" id="UP000297245">
    <property type="component" value="Unassembled WGS sequence"/>
</dbReference>
<keyword evidence="3" id="KW-1185">Reference proteome</keyword>
<evidence type="ECO:0000256" key="1">
    <source>
        <dbReference type="SAM" id="MobiDB-lite"/>
    </source>
</evidence>
<organism evidence="2 3">
    <name type="scientific">Dendrothele bispora (strain CBS 962.96)</name>
    <dbReference type="NCBI Taxonomy" id="1314807"/>
    <lineage>
        <taxon>Eukaryota</taxon>
        <taxon>Fungi</taxon>
        <taxon>Dikarya</taxon>
        <taxon>Basidiomycota</taxon>
        <taxon>Agaricomycotina</taxon>
        <taxon>Agaricomycetes</taxon>
        <taxon>Agaricomycetidae</taxon>
        <taxon>Agaricales</taxon>
        <taxon>Agaricales incertae sedis</taxon>
        <taxon>Dendrothele</taxon>
    </lineage>
</organism>
<feature type="compositionally biased region" description="Low complexity" evidence="1">
    <location>
        <begin position="190"/>
        <end position="200"/>
    </location>
</feature>
<feature type="compositionally biased region" description="Basic and acidic residues" evidence="1">
    <location>
        <begin position="164"/>
        <end position="176"/>
    </location>
</feature>
<reference evidence="2 3" key="1">
    <citation type="journal article" date="2019" name="Nat. Ecol. Evol.">
        <title>Megaphylogeny resolves global patterns of mushroom evolution.</title>
        <authorList>
            <person name="Varga T."/>
            <person name="Krizsan K."/>
            <person name="Foldi C."/>
            <person name="Dima B."/>
            <person name="Sanchez-Garcia M."/>
            <person name="Sanchez-Ramirez S."/>
            <person name="Szollosi G.J."/>
            <person name="Szarkandi J.G."/>
            <person name="Papp V."/>
            <person name="Albert L."/>
            <person name="Andreopoulos W."/>
            <person name="Angelini C."/>
            <person name="Antonin V."/>
            <person name="Barry K.W."/>
            <person name="Bougher N.L."/>
            <person name="Buchanan P."/>
            <person name="Buyck B."/>
            <person name="Bense V."/>
            <person name="Catcheside P."/>
            <person name="Chovatia M."/>
            <person name="Cooper J."/>
            <person name="Damon W."/>
            <person name="Desjardin D."/>
            <person name="Finy P."/>
            <person name="Geml J."/>
            <person name="Haridas S."/>
            <person name="Hughes K."/>
            <person name="Justo A."/>
            <person name="Karasinski D."/>
            <person name="Kautmanova I."/>
            <person name="Kiss B."/>
            <person name="Kocsube S."/>
            <person name="Kotiranta H."/>
            <person name="LaButti K.M."/>
            <person name="Lechner B.E."/>
            <person name="Liimatainen K."/>
            <person name="Lipzen A."/>
            <person name="Lukacs Z."/>
            <person name="Mihaltcheva S."/>
            <person name="Morgado L.N."/>
            <person name="Niskanen T."/>
            <person name="Noordeloos M.E."/>
            <person name="Ohm R.A."/>
            <person name="Ortiz-Santana B."/>
            <person name="Ovrebo C."/>
            <person name="Racz N."/>
            <person name="Riley R."/>
            <person name="Savchenko A."/>
            <person name="Shiryaev A."/>
            <person name="Soop K."/>
            <person name="Spirin V."/>
            <person name="Szebenyi C."/>
            <person name="Tomsovsky M."/>
            <person name="Tulloss R.E."/>
            <person name="Uehling J."/>
            <person name="Grigoriev I.V."/>
            <person name="Vagvolgyi C."/>
            <person name="Papp T."/>
            <person name="Martin F.M."/>
            <person name="Miettinen O."/>
            <person name="Hibbett D.S."/>
            <person name="Nagy L.G."/>
        </authorList>
    </citation>
    <scope>NUCLEOTIDE SEQUENCE [LARGE SCALE GENOMIC DNA]</scope>
    <source>
        <strain evidence="2 3">CBS 962.96</strain>
    </source>
</reference>
<name>A0A4S8KXZ4_DENBC</name>
<evidence type="ECO:0000313" key="2">
    <source>
        <dbReference type="EMBL" id="THU80810.1"/>
    </source>
</evidence>